<evidence type="ECO:0000256" key="3">
    <source>
        <dbReference type="SAM" id="Phobius"/>
    </source>
</evidence>
<evidence type="ECO:0000259" key="5">
    <source>
        <dbReference type="Pfam" id="PF13458"/>
    </source>
</evidence>
<feature type="transmembrane region" description="Helical" evidence="3">
    <location>
        <begin position="662"/>
        <end position="684"/>
    </location>
</feature>
<feature type="transmembrane region" description="Helical" evidence="3">
    <location>
        <begin position="607"/>
        <end position="625"/>
    </location>
</feature>
<accession>G0J3P7</accession>
<feature type="signal peptide" evidence="4">
    <location>
        <begin position="1"/>
        <end position="22"/>
    </location>
</feature>
<dbReference type="InterPro" id="IPR028082">
    <property type="entry name" value="Peripla_BP_I"/>
</dbReference>
<name>G0J3P7_CYCMS</name>
<dbReference type="OrthoDB" id="9791590at2"/>
<proteinExistence type="inferred from homology"/>
<dbReference type="Gene3D" id="3.40.50.2300">
    <property type="match status" value="2"/>
</dbReference>
<organism evidence="6 7">
    <name type="scientific">Cyclobacterium marinum (strain ATCC 25205 / DSM 745 / LMG 13164 / NCIMB 1802)</name>
    <name type="common">Flectobacillus marinus</name>
    <dbReference type="NCBI Taxonomy" id="880070"/>
    <lineage>
        <taxon>Bacteria</taxon>
        <taxon>Pseudomonadati</taxon>
        <taxon>Bacteroidota</taxon>
        <taxon>Cytophagia</taxon>
        <taxon>Cytophagales</taxon>
        <taxon>Cyclobacteriaceae</taxon>
        <taxon>Cyclobacterium</taxon>
    </lineage>
</organism>
<dbReference type="HOGENOM" id="CLU_364001_0_0_10"/>
<dbReference type="CDD" id="cd06268">
    <property type="entry name" value="PBP1_ABC_transporter_LIVBP-like"/>
    <property type="match status" value="1"/>
</dbReference>
<gene>
    <name evidence="6" type="ordered locus">Cycma_1486</name>
</gene>
<keyword evidence="7" id="KW-1185">Reference proteome</keyword>
<evidence type="ECO:0000256" key="1">
    <source>
        <dbReference type="ARBA" id="ARBA00010062"/>
    </source>
</evidence>
<dbReference type="RefSeq" id="WP_014019548.1">
    <property type="nucleotide sequence ID" value="NC_015914.1"/>
</dbReference>
<dbReference type="InterPro" id="IPR028081">
    <property type="entry name" value="Leu-bd"/>
</dbReference>
<keyword evidence="2 4" id="KW-0732">Signal</keyword>
<dbReference type="InterPro" id="IPR051010">
    <property type="entry name" value="BCAA_transport"/>
</dbReference>
<keyword evidence="3" id="KW-1133">Transmembrane helix</keyword>
<reference evidence="7" key="1">
    <citation type="submission" date="2011-07" db="EMBL/GenBank/DDBJ databases">
        <title>The complete genome of Cyclobacterium marinum DSM 745.</title>
        <authorList>
            <person name="Lucas S."/>
            <person name="Han J."/>
            <person name="Lapidus A."/>
            <person name="Bruce D."/>
            <person name="Goodwin L."/>
            <person name="Pitluck S."/>
            <person name="Peters L."/>
            <person name="Kyrpides N."/>
            <person name="Mavromatis K."/>
            <person name="Ivanova N."/>
            <person name="Ovchinnikova G."/>
            <person name="Chertkov O."/>
            <person name="Detter J.C."/>
            <person name="Tapia R."/>
            <person name="Han C."/>
            <person name="Land M."/>
            <person name="Hauser L."/>
            <person name="Markowitz V."/>
            <person name="Cheng J.-F."/>
            <person name="Hugenholtz P."/>
            <person name="Woyke T."/>
            <person name="Wu D."/>
            <person name="Tindall B."/>
            <person name="Schuetze A."/>
            <person name="Brambilla E."/>
            <person name="Klenk H.-P."/>
            <person name="Eisen J.A."/>
        </authorList>
    </citation>
    <scope>NUCLEOTIDE SEQUENCE [LARGE SCALE GENOMIC DNA]</scope>
    <source>
        <strain evidence="7">ATCC 25205 / DSM 745 / LMG 13164 / NCIMB 1802</strain>
    </source>
</reference>
<evidence type="ECO:0000256" key="2">
    <source>
        <dbReference type="ARBA" id="ARBA00022729"/>
    </source>
</evidence>
<feature type="domain" description="Leucine-binding protein" evidence="5">
    <location>
        <begin position="30"/>
        <end position="159"/>
    </location>
</feature>
<dbReference type="KEGG" id="cmr:Cycma_1486"/>
<evidence type="ECO:0000313" key="6">
    <source>
        <dbReference type="EMBL" id="AEL25253.1"/>
    </source>
</evidence>
<evidence type="ECO:0000313" key="7">
    <source>
        <dbReference type="Proteomes" id="UP000001635"/>
    </source>
</evidence>
<dbReference type="EMBL" id="CP002955">
    <property type="protein sequence ID" value="AEL25253.1"/>
    <property type="molecule type" value="Genomic_DNA"/>
</dbReference>
<dbReference type="AlphaFoldDB" id="G0J3P7"/>
<feature type="chain" id="PRO_5003401587" description="Leucine-binding protein domain-containing protein" evidence="4">
    <location>
        <begin position="23"/>
        <end position="726"/>
    </location>
</feature>
<dbReference type="PANTHER" id="PTHR30483">
    <property type="entry name" value="LEUCINE-SPECIFIC-BINDING PROTEIN"/>
    <property type="match status" value="1"/>
</dbReference>
<dbReference type="STRING" id="880070.Cycma_1486"/>
<feature type="transmembrane region" description="Helical" evidence="3">
    <location>
        <begin position="631"/>
        <end position="650"/>
    </location>
</feature>
<keyword evidence="3" id="KW-0472">Membrane</keyword>
<protein>
    <recommendedName>
        <fullName evidence="5">Leucine-binding protein domain-containing protein</fullName>
    </recommendedName>
</protein>
<feature type="transmembrane region" description="Helical" evidence="3">
    <location>
        <begin position="704"/>
        <end position="724"/>
    </location>
</feature>
<evidence type="ECO:0000256" key="4">
    <source>
        <dbReference type="SAM" id="SignalP"/>
    </source>
</evidence>
<dbReference type="Proteomes" id="UP000001635">
    <property type="component" value="Chromosome"/>
</dbReference>
<sequence>MNYIIKLKLLLFFIFLSTTSTAFSQGKAHKIGVILNDVDITETSYAAIQKIITQRVEVINGKGGIDGRKIKVEYMNDKANIDSTKSLVNRYLKDKSMIAMVGCWNSTRAREIVDIIGQSGIPWLGDFAIIDPAVKYENILSLDKGMDNEIEVFKTFIERKADSSKLNIGFVGRAGDLYTERFANSLRELQENNENIAITLEKWYPQGELLSETELDYLNQGITKNTNFLIFSRGKENTTRFIDKYRESNKDIPIMTLLAPLGPVLSSLKTSDSIGEFFDINVVGIPNALNIRFEEQLNEIKKKAPGLDIDPLGIGYAGKYSDAIALIVDAAKKEDLNIEEYKAQGDTSNLLSYHEKHVISIRNRIVRQLQRYTNYKKYYKGWFANYSFNSEGSRSGDVLLVWKPKTNKSLILAPIQYLHQGKGKPTPTPVLYTNIDMVSIDHIDDKSQTFRAVFYIEITAKQKIDISDIKFSNAARSEADHAPLVEKQVLSEEKNKDNYHLLAKVSGKFYFSPDHRLYPFDNQNFNIFVQATNSLTPFLIQPTDEELRDKNFETSGWSPIIEFVGYRNDFINSVKNFGSSTQVIPVYSFSFSYILQRGHVDFYRKIVIPIAIMLLITYSTTYIGLNFFEAIAGIQVTSFLACVALYFSVYKVSDESSTISDNIFIFSYFIITSMTMSSVVRLYYKTKRVSAKLSLKDPASVALLYQRICYPLFILIGIIILIIWTS</sequence>
<comment type="similarity">
    <text evidence="1">Belongs to the leucine-binding protein family.</text>
</comment>
<keyword evidence="3" id="KW-0812">Transmembrane</keyword>
<dbReference type="Pfam" id="PF13458">
    <property type="entry name" value="Peripla_BP_6"/>
    <property type="match status" value="1"/>
</dbReference>
<dbReference type="eggNOG" id="COG0683">
    <property type="taxonomic scope" value="Bacteria"/>
</dbReference>
<dbReference type="SUPFAM" id="SSF53822">
    <property type="entry name" value="Periplasmic binding protein-like I"/>
    <property type="match status" value="1"/>
</dbReference>